<feature type="transmembrane region" description="Helical" evidence="3">
    <location>
        <begin position="142"/>
        <end position="166"/>
    </location>
</feature>
<keyword evidence="1" id="KW-0175">Coiled coil</keyword>
<feature type="compositionally biased region" description="Low complexity" evidence="2">
    <location>
        <begin position="43"/>
        <end position="52"/>
    </location>
</feature>
<comment type="caution">
    <text evidence="4">The sequence shown here is derived from an EMBL/GenBank/DDBJ whole genome shotgun (WGS) entry which is preliminary data.</text>
</comment>
<feature type="coiled-coil region" evidence="1">
    <location>
        <begin position="245"/>
        <end position="275"/>
    </location>
</feature>
<evidence type="ECO:0000256" key="3">
    <source>
        <dbReference type="SAM" id="Phobius"/>
    </source>
</evidence>
<accession>A0A8H7C8S1</accession>
<feature type="region of interest" description="Disordered" evidence="2">
    <location>
        <begin position="1024"/>
        <end position="1070"/>
    </location>
</feature>
<proteinExistence type="predicted"/>
<feature type="region of interest" description="Disordered" evidence="2">
    <location>
        <begin position="176"/>
        <end position="199"/>
    </location>
</feature>
<keyword evidence="3" id="KW-0472">Membrane</keyword>
<feature type="compositionally biased region" description="Basic and acidic residues" evidence="2">
    <location>
        <begin position="1032"/>
        <end position="1046"/>
    </location>
</feature>
<feature type="region of interest" description="Disordered" evidence="2">
    <location>
        <begin position="1"/>
        <end position="30"/>
    </location>
</feature>
<feature type="region of interest" description="Disordered" evidence="2">
    <location>
        <begin position="43"/>
        <end position="119"/>
    </location>
</feature>
<dbReference type="EMBL" id="JABXXO010000009">
    <property type="protein sequence ID" value="KAF7770231.1"/>
    <property type="molecule type" value="Genomic_DNA"/>
</dbReference>
<organism evidence="4 5">
    <name type="scientific">Agaricus bisporus var. burnettii</name>
    <dbReference type="NCBI Taxonomy" id="192524"/>
    <lineage>
        <taxon>Eukaryota</taxon>
        <taxon>Fungi</taxon>
        <taxon>Dikarya</taxon>
        <taxon>Basidiomycota</taxon>
        <taxon>Agaricomycotina</taxon>
        <taxon>Agaricomycetes</taxon>
        <taxon>Agaricomycetidae</taxon>
        <taxon>Agaricales</taxon>
        <taxon>Agaricineae</taxon>
        <taxon>Agaricaceae</taxon>
        <taxon>Agaricus</taxon>
    </lineage>
</organism>
<gene>
    <name evidence="4" type="ORF">Agabi119p4_6205</name>
</gene>
<sequence length="1090" mass="122613">MNDDDSEQKAQFRAQRRAGPPSLALYTGAPAFSNPFTKIVHEASYPSSSPSRAPNPRPTPTQNIEVPNNTAADHMSSRHVKFESPSDIKTPQKRPVLRPFQPRSANSNSNSNTRGETASSLSPYITGLATHKSAVFPSSLHFLGIANVTIVFFVLILDFSGLWWLVAAPNQIRSGLREERGGGDIGGEDEPDRGSLGPAGVTAASDDVALDELKDVYTSLAEQTKQSENLRYQLITLKNARNQITKDHQATKDELNETKLKLEEASLRISNLKSVIESNEVRFNGKVREVEDVKVLLRLETGKGNAMRAKVDETKKKVLDLAAVFHGLERGMQELGDSQLAYRTLVDKTAQELTDLRRFSAETAGRVSEHGENRQFLGQVRVTIVQLKEELTDSQRVNDLLRDKLHNTSAQLADVSGRLRELEDEKREVWTDTLQRVARHAELQESAIASEKEMAEKLYVLEDKLLKMSARSAELEAKILEITKRNQEMDAELVVLRPMQQEKVQFQAEVLDLTRRLAEETSSRKKAYSRLEESKDALISAEKESLVVKTQIQDILESRREVATELSNLRIIHKELESNFASFRENISEKEKEVSAQYETKLSAVQEVVSKRDQEISAFQAKLSLGEDMRDQLRTTLSQEQASTSRLQQELKETTIREAIAVGKVDLLEGRIVNLMRELENKEDIIRQLSGKVTSAQDRFEAQASTLRLTKEELGDMQEKLSSLIVCHETALGKIRLENAVVEEQKSSLSLANEKLLAEIKAQEDTLARRLKEFHVTIDGLKDVVKMKEERIAVADRESMNAKKKEEELKAKVIQLEGFIEHMKEEKEEELGMLRTHETDTVLDLEGQVAMLMKEITDLKNEKEEFVTSRNTLLERYATGDLSDVEKDFTLLLLANARDLHEQASIAKDNEVKRRDKTILGLQERNSELESMLAQMLPLTDMDPSLLLSLRISPPHLRIQDAAHVLPEPQQEEPPVVAVSPMMQTSEMDIIPPVASQIPSELSTPPQSPHPSRLRGAAVSFVQLSNEDSEKDENQPEKTPLKRFGEDEPEAGVGGNKKRLRVGVSKKTANQERIKAPEECAWLKLWTYVG</sequence>
<evidence type="ECO:0000313" key="5">
    <source>
        <dbReference type="Proteomes" id="UP000629468"/>
    </source>
</evidence>
<keyword evidence="3" id="KW-0812">Transmembrane</keyword>
<dbReference type="AlphaFoldDB" id="A0A8H7C8S1"/>
<evidence type="ECO:0000256" key="2">
    <source>
        <dbReference type="SAM" id="MobiDB-lite"/>
    </source>
</evidence>
<dbReference type="Proteomes" id="UP000629468">
    <property type="component" value="Unassembled WGS sequence"/>
</dbReference>
<keyword evidence="3" id="KW-1133">Transmembrane helix</keyword>
<evidence type="ECO:0000256" key="1">
    <source>
        <dbReference type="SAM" id="Coils"/>
    </source>
</evidence>
<feature type="coiled-coil region" evidence="1">
    <location>
        <begin position="753"/>
        <end position="817"/>
    </location>
</feature>
<evidence type="ECO:0000313" key="4">
    <source>
        <dbReference type="EMBL" id="KAF7770231.1"/>
    </source>
</evidence>
<protein>
    <submittedName>
        <fullName evidence="4">Uncharacterized protein</fullName>
    </submittedName>
</protein>
<feature type="coiled-coil region" evidence="1">
    <location>
        <begin position="665"/>
        <end position="699"/>
    </location>
</feature>
<reference evidence="4 5" key="1">
    <citation type="journal article" name="Sci. Rep.">
        <title>Telomere-to-telomere assembled and centromere annotated genomes of the two main subspecies of the button mushroom Agaricus bisporus reveal especially polymorphic chromosome ends.</title>
        <authorList>
            <person name="Sonnenberg A.S.M."/>
            <person name="Sedaghat-Telgerd N."/>
            <person name="Lavrijssen B."/>
            <person name="Ohm R.A."/>
            <person name="Hendrickx P.M."/>
            <person name="Scholtmeijer K."/>
            <person name="Baars J.J.P."/>
            <person name="van Peer A."/>
        </authorList>
    </citation>
    <scope>NUCLEOTIDE SEQUENCE [LARGE SCALE GENOMIC DNA]</scope>
    <source>
        <strain evidence="4 5">H119_p4</strain>
    </source>
</reference>
<feature type="coiled-coil region" evidence="1">
    <location>
        <begin position="384"/>
        <end position="425"/>
    </location>
</feature>
<name>A0A8H7C8S1_AGABI</name>
<feature type="compositionally biased region" description="Polar residues" evidence="2">
    <location>
        <begin position="62"/>
        <end position="71"/>
    </location>
</feature>